<protein>
    <submittedName>
        <fullName evidence="1">Uncharacterized protein</fullName>
    </submittedName>
</protein>
<dbReference type="EMBL" id="CP036279">
    <property type="protein sequence ID" value="QDU60689.1"/>
    <property type="molecule type" value="Genomic_DNA"/>
</dbReference>
<name>A0A518B141_9BACT</name>
<organism evidence="1 2">
    <name type="scientific">Kolteria novifilia</name>
    <dbReference type="NCBI Taxonomy" id="2527975"/>
    <lineage>
        <taxon>Bacteria</taxon>
        <taxon>Pseudomonadati</taxon>
        <taxon>Planctomycetota</taxon>
        <taxon>Planctomycetia</taxon>
        <taxon>Kolteriales</taxon>
        <taxon>Kolteriaceae</taxon>
        <taxon>Kolteria</taxon>
    </lineage>
</organism>
<keyword evidence="2" id="KW-1185">Reference proteome</keyword>
<proteinExistence type="predicted"/>
<gene>
    <name evidence="1" type="ORF">Pan216_15380</name>
</gene>
<evidence type="ECO:0000313" key="2">
    <source>
        <dbReference type="Proteomes" id="UP000317093"/>
    </source>
</evidence>
<dbReference type="AlphaFoldDB" id="A0A518B141"/>
<sequence length="107" mass="11839" precursor="true">MKFLLEIQRQPFGTLRLDGGTILSEDAVLKGSQLRVALVDRIVERSSRLVSSADRDLMGKPKVARVFLHRICHNGMPTIAAGTDRTRPTKRSTRICRRCPCCCSAGA</sequence>
<dbReference type="KEGG" id="knv:Pan216_15380"/>
<evidence type="ECO:0000313" key="1">
    <source>
        <dbReference type="EMBL" id="QDU60689.1"/>
    </source>
</evidence>
<accession>A0A518B141</accession>
<dbReference type="Proteomes" id="UP000317093">
    <property type="component" value="Chromosome"/>
</dbReference>
<reference evidence="1 2" key="1">
    <citation type="submission" date="2019-02" db="EMBL/GenBank/DDBJ databases">
        <title>Deep-cultivation of Planctomycetes and their phenomic and genomic characterization uncovers novel biology.</title>
        <authorList>
            <person name="Wiegand S."/>
            <person name="Jogler M."/>
            <person name="Boedeker C."/>
            <person name="Pinto D."/>
            <person name="Vollmers J."/>
            <person name="Rivas-Marin E."/>
            <person name="Kohn T."/>
            <person name="Peeters S.H."/>
            <person name="Heuer A."/>
            <person name="Rast P."/>
            <person name="Oberbeckmann S."/>
            <person name="Bunk B."/>
            <person name="Jeske O."/>
            <person name="Meyerdierks A."/>
            <person name="Storesund J.E."/>
            <person name="Kallscheuer N."/>
            <person name="Luecker S."/>
            <person name="Lage O.M."/>
            <person name="Pohl T."/>
            <person name="Merkel B.J."/>
            <person name="Hornburger P."/>
            <person name="Mueller R.-W."/>
            <person name="Bruemmer F."/>
            <person name="Labrenz M."/>
            <person name="Spormann A.M."/>
            <person name="Op den Camp H."/>
            <person name="Overmann J."/>
            <person name="Amann R."/>
            <person name="Jetten M.S.M."/>
            <person name="Mascher T."/>
            <person name="Medema M.H."/>
            <person name="Devos D.P."/>
            <person name="Kaster A.-K."/>
            <person name="Ovreas L."/>
            <person name="Rohde M."/>
            <person name="Galperin M.Y."/>
            <person name="Jogler C."/>
        </authorList>
    </citation>
    <scope>NUCLEOTIDE SEQUENCE [LARGE SCALE GENOMIC DNA]</scope>
    <source>
        <strain evidence="1 2">Pan216</strain>
    </source>
</reference>